<reference evidence="1" key="1">
    <citation type="submission" date="2022-09" db="EMBL/GenBank/DDBJ databases">
        <title>A Global Phylogenomic Analysis of the Shiitake Genus Lentinula.</title>
        <authorList>
            <consortium name="DOE Joint Genome Institute"/>
            <person name="Sierra-Patev S."/>
            <person name="Min B."/>
            <person name="Naranjo-Ortiz M."/>
            <person name="Looney B."/>
            <person name="Konkel Z."/>
            <person name="Slot J.C."/>
            <person name="Sakamoto Y."/>
            <person name="Steenwyk J.L."/>
            <person name="Rokas A."/>
            <person name="Carro J."/>
            <person name="Camarero S."/>
            <person name="Ferreira P."/>
            <person name="Molpeceres G."/>
            <person name="Ruiz-Duenas F.J."/>
            <person name="Serrano A."/>
            <person name="Henrissat B."/>
            <person name="Drula E."/>
            <person name="Hughes K.W."/>
            <person name="Mata J.L."/>
            <person name="Ishikawa N.K."/>
            <person name="Vargas-Isla R."/>
            <person name="Ushijima S."/>
            <person name="Smith C.A."/>
            <person name="Ahrendt S."/>
            <person name="Andreopoulos W."/>
            <person name="He G."/>
            <person name="Labutti K."/>
            <person name="Lipzen A."/>
            <person name="Ng V."/>
            <person name="Riley R."/>
            <person name="Sandor L."/>
            <person name="Barry K."/>
            <person name="Martinez A.T."/>
            <person name="Xiao Y."/>
            <person name="Gibbons J.G."/>
            <person name="Terashima K."/>
            <person name="Grigoriev I.V."/>
            <person name="Hibbett D.S."/>
        </authorList>
    </citation>
    <scope>NUCLEOTIDE SEQUENCE</scope>
    <source>
        <strain evidence="1">TMI1499</strain>
    </source>
</reference>
<sequence length="77" mass="8922">MFFDHLGVRPPSPEIHFCHWGFACTRSFCSREELLQHIIVEHVPAAVPVYRHELPMLLRMAEGIGESYETEHFLSSV</sequence>
<accession>A0ACC1U4H0</accession>
<feature type="non-terminal residue" evidence="1">
    <location>
        <position position="77"/>
    </location>
</feature>
<proteinExistence type="predicted"/>
<protein>
    <submittedName>
        <fullName evidence="1">Uncharacterized protein</fullName>
    </submittedName>
</protein>
<name>A0ACC1U4H0_9AGAR</name>
<gene>
    <name evidence="1" type="ORF">F5876DRAFT_39001</name>
</gene>
<evidence type="ECO:0000313" key="1">
    <source>
        <dbReference type="EMBL" id="KAJ3811713.1"/>
    </source>
</evidence>
<organism evidence="1 2">
    <name type="scientific">Lentinula aff. lateritia</name>
    <dbReference type="NCBI Taxonomy" id="2804960"/>
    <lineage>
        <taxon>Eukaryota</taxon>
        <taxon>Fungi</taxon>
        <taxon>Dikarya</taxon>
        <taxon>Basidiomycota</taxon>
        <taxon>Agaricomycotina</taxon>
        <taxon>Agaricomycetes</taxon>
        <taxon>Agaricomycetidae</taxon>
        <taxon>Agaricales</taxon>
        <taxon>Marasmiineae</taxon>
        <taxon>Omphalotaceae</taxon>
        <taxon>Lentinula</taxon>
    </lineage>
</organism>
<keyword evidence="2" id="KW-1185">Reference proteome</keyword>
<comment type="caution">
    <text evidence="1">The sequence shown here is derived from an EMBL/GenBank/DDBJ whole genome shotgun (WGS) entry which is preliminary data.</text>
</comment>
<evidence type="ECO:0000313" key="2">
    <source>
        <dbReference type="Proteomes" id="UP001163835"/>
    </source>
</evidence>
<dbReference type="EMBL" id="MU795048">
    <property type="protein sequence ID" value="KAJ3811713.1"/>
    <property type="molecule type" value="Genomic_DNA"/>
</dbReference>
<dbReference type="Proteomes" id="UP001163835">
    <property type="component" value="Unassembled WGS sequence"/>
</dbReference>